<keyword evidence="4" id="KW-1185">Reference proteome</keyword>
<dbReference type="SUPFAM" id="SSF55347">
    <property type="entry name" value="Glyceraldehyde-3-phosphate dehydrogenase-like, C-terminal domain"/>
    <property type="match status" value="1"/>
</dbReference>
<gene>
    <name evidence="3" type="ORF">A4V09_15275</name>
</gene>
<evidence type="ECO:0000259" key="2">
    <source>
        <dbReference type="Pfam" id="PF22725"/>
    </source>
</evidence>
<accession>A0A1C7IBE7</accession>
<organism evidence="3 4">
    <name type="scientific">Blautia pseudococcoides</name>
    <dbReference type="NCBI Taxonomy" id="1796616"/>
    <lineage>
        <taxon>Bacteria</taxon>
        <taxon>Bacillati</taxon>
        <taxon>Bacillota</taxon>
        <taxon>Clostridia</taxon>
        <taxon>Lachnospirales</taxon>
        <taxon>Lachnospiraceae</taxon>
        <taxon>Blautia</taxon>
    </lineage>
</organism>
<dbReference type="InterPro" id="IPR051450">
    <property type="entry name" value="Gfo/Idh/MocA_Oxidoreductases"/>
</dbReference>
<dbReference type="Pfam" id="PF01408">
    <property type="entry name" value="GFO_IDH_MocA"/>
    <property type="match status" value="1"/>
</dbReference>
<evidence type="ECO:0000313" key="4">
    <source>
        <dbReference type="Proteomes" id="UP000092574"/>
    </source>
</evidence>
<proteinExistence type="predicted"/>
<protein>
    <submittedName>
        <fullName evidence="3">Sugar dehydrogenase</fullName>
    </submittedName>
</protein>
<feature type="domain" description="GFO/IDH/MocA-like oxidoreductase" evidence="2">
    <location>
        <begin position="133"/>
        <end position="258"/>
    </location>
</feature>
<feature type="domain" description="Gfo/Idh/MocA-like oxidoreductase N-terminal" evidence="1">
    <location>
        <begin position="6"/>
        <end position="124"/>
    </location>
</feature>
<dbReference type="AlphaFoldDB" id="A0A1C7IBE7"/>
<dbReference type="OrthoDB" id="9815825at2"/>
<dbReference type="PANTHER" id="PTHR43377">
    <property type="entry name" value="BILIVERDIN REDUCTASE A"/>
    <property type="match status" value="1"/>
</dbReference>
<dbReference type="RefSeq" id="WP_065543148.1">
    <property type="nucleotide sequence ID" value="NZ_CP015405.2"/>
</dbReference>
<dbReference type="Gene3D" id="3.30.360.10">
    <property type="entry name" value="Dihydrodipicolinate Reductase, domain 2"/>
    <property type="match status" value="1"/>
</dbReference>
<dbReference type="EMBL" id="CP015405">
    <property type="protein sequence ID" value="ANU77000.1"/>
    <property type="molecule type" value="Genomic_DNA"/>
</dbReference>
<dbReference type="Gene3D" id="3.40.50.720">
    <property type="entry name" value="NAD(P)-binding Rossmann-like Domain"/>
    <property type="match status" value="1"/>
</dbReference>
<dbReference type="GO" id="GO:0000166">
    <property type="term" value="F:nucleotide binding"/>
    <property type="evidence" value="ECO:0007669"/>
    <property type="project" value="InterPro"/>
</dbReference>
<dbReference type="SUPFAM" id="SSF51735">
    <property type="entry name" value="NAD(P)-binding Rossmann-fold domains"/>
    <property type="match status" value="1"/>
</dbReference>
<dbReference type="PANTHER" id="PTHR43377:SF1">
    <property type="entry name" value="BILIVERDIN REDUCTASE A"/>
    <property type="match status" value="1"/>
</dbReference>
<dbReference type="STRING" id="1796616.A4V09_15275"/>
<dbReference type="InterPro" id="IPR036291">
    <property type="entry name" value="NAD(P)-bd_dom_sf"/>
</dbReference>
<dbReference type="KEGG" id="byl:A4V09_15275"/>
<dbReference type="Pfam" id="PF22725">
    <property type="entry name" value="GFO_IDH_MocA_C3"/>
    <property type="match status" value="1"/>
</dbReference>
<name>A0A1C7IBE7_9FIRM</name>
<evidence type="ECO:0000259" key="1">
    <source>
        <dbReference type="Pfam" id="PF01408"/>
    </source>
</evidence>
<dbReference type="Proteomes" id="UP000092574">
    <property type="component" value="Chromosome"/>
</dbReference>
<dbReference type="InterPro" id="IPR055170">
    <property type="entry name" value="GFO_IDH_MocA-like_dom"/>
</dbReference>
<dbReference type="InterPro" id="IPR000683">
    <property type="entry name" value="Gfo/Idh/MocA-like_OxRdtase_N"/>
</dbReference>
<sequence length="344" mass="38692">MEMKQIRMGIAGAGTWGQTHASIYAEHVCACPVAICDSREKRAREIADKYGVEKVYTDYHSLASDPDVDAVAIVTPDFAHADIAVAMANAGKDILIEKPLATTREDIERICKAVRENKVRCMVDLHNRWNPPFNTAKQEVESGKLGTPYTGYIRHSDVKWVATDMLSWASRSSILWFLGSHSLDTLRWIFGDEVKRVYAVKRKGILEEMGVDTDDIYLTTIEFAHGGIAHMENGWITPNGNTNVNDYKFSVLCTRGMINMDLSSHNLIQEVTEENTSTPDILVSNRVFDRCKGLSYESIRDFIDRLVDGREFRVSMEDARRTAIAILAIMESAEKGMPVDVNYD</sequence>
<reference evidence="3" key="1">
    <citation type="submission" date="2017-04" db="EMBL/GenBank/DDBJ databases">
        <title>Complete Genome Sequences of Twelve Strains of a Stable Defined Moderately Diverse Mouse Microbiota 2 (sDMDMm2).</title>
        <authorList>
            <person name="Uchimura Y."/>
            <person name="Wyss M."/>
            <person name="Brugiroux S."/>
            <person name="Limenitakis J.P."/>
            <person name="Stecher B."/>
            <person name="McCoy K.D."/>
            <person name="Macpherson A.J."/>
        </authorList>
    </citation>
    <scope>NUCLEOTIDE SEQUENCE</scope>
    <source>
        <strain evidence="3">YL58</strain>
    </source>
</reference>
<evidence type="ECO:0000313" key="3">
    <source>
        <dbReference type="EMBL" id="ANU77000.1"/>
    </source>
</evidence>